<reference evidence="2 3" key="1">
    <citation type="submission" date="2016-10" db="EMBL/GenBank/DDBJ databases">
        <authorList>
            <person name="Varghese N."/>
            <person name="Submissions S."/>
        </authorList>
    </citation>
    <scope>NUCLEOTIDE SEQUENCE [LARGE SCALE GENOMIC DNA]</scope>
    <source>
        <strain evidence="2 3">DSM 17997</strain>
    </source>
</reference>
<organism evidence="2 3">
    <name type="scientific">Rhodonellum ikkaensis</name>
    <dbReference type="NCBI Taxonomy" id="336829"/>
    <lineage>
        <taxon>Bacteria</taxon>
        <taxon>Pseudomonadati</taxon>
        <taxon>Bacteroidota</taxon>
        <taxon>Cytophagia</taxon>
        <taxon>Cytophagales</taxon>
        <taxon>Cytophagaceae</taxon>
        <taxon>Rhodonellum</taxon>
    </lineage>
</organism>
<evidence type="ECO:0000259" key="1">
    <source>
        <dbReference type="Pfam" id="PF12358"/>
    </source>
</evidence>
<sequence>MQLRKGKTKTLLESSIDCALLAVEIYNKPRAPFRVESFITHMVMSWTRLLQAHFNYNIGETFFYKEDNGRYKIIDGEKKAWELKTCIQKYGGLPEAVGSNLDFFIKLRNKIEHRTISKDEIGLMIFGECQSLLYNYENELIKLFGSEYAINESLAYSLQFSRLRTAKQVEANKKLLSTEVKEIKDFIEKYRLNIKESIFNTQEYSIKLIQVPKIANTNRSDLAIEFVNWNSISIEDRENYQKVTALIKDKVQKTEVINPAKLKPGAVVSAVNQSYQNNFNHFDHKCLLYIFSIKPTKEDGLNLDPFETNTRYCHYDEAHNDYLFKEEWTNFIISNITSGVLTREIWKSTFDKKQKLEMGKYQIE</sequence>
<evidence type="ECO:0000313" key="2">
    <source>
        <dbReference type="EMBL" id="SDZ56945.1"/>
    </source>
</evidence>
<dbReference type="InterPro" id="IPR022104">
    <property type="entry name" value="DUF3644"/>
</dbReference>
<proteinExistence type="predicted"/>
<evidence type="ECO:0000313" key="3">
    <source>
        <dbReference type="Proteomes" id="UP000199663"/>
    </source>
</evidence>
<dbReference type="Proteomes" id="UP000199663">
    <property type="component" value="Unassembled WGS sequence"/>
</dbReference>
<accession>A0A1H3U513</accession>
<gene>
    <name evidence="2" type="ORF">SAMN05444412_12713</name>
</gene>
<protein>
    <recommendedName>
        <fullName evidence="1">DUF3644 domain-containing protein</fullName>
    </recommendedName>
</protein>
<feature type="domain" description="DUF3644" evidence="1">
    <location>
        <begin position="11"/>
        <end position="191"/>
    </location>
</feature>
<dbReference type="RefSeq" id="WP_019600556.1">
    <property type="nucleotide sequence ID" value="NZ_FNQC01000027.1"/>
</dbReference>
<dbReference type="EMBL" id="FNQC01000027">
    <property type="protein sequence ID" value="SDZ56945.1"/>
    <property type="molecule type" value="Genomic_DNA"/>
</dbReference>
<comment type="caution">
    <text evidence="2">The sequence shown here is derived from an EMBL/GenBank/DDBJ whole genome shotgun (WGS) entry which is preliminary data.</text>
</comment>
<name>A0A1H3U513_9BACT</name>
<dbReference type="Pfam" id="PF12358">
    <property type="entry name" value="DUF3644"/>
    <property type="match status" value="1"/>
</dbReference>
<keyword evidence="3" id="KW-1185">Reference proteome</keyword>